<feature type="chain" id="PRO_5016948016" evidence="2">
    <location>
        <begin position="27"/>
        <end position="242"/>
    </location>
</feature>
<dbReference type="EMBL" id="CP029462">
    <property type="protein sequence ID" value="AXL22413.1"/>
    <property type="molecule type" value="Genomic_DNA"/>
</dbReference>
<keyword evidence="1 2" id="KW-0732">Signal</keyword>
<protein>
    <submittedName>
        <fullName evidence="4">LPS-assembly protein LptD</fullName>
    </submittedName>
</protein>
<dbReference type="OrthoDB" id="1678041at2"/>
<dbReference type="GO" id="GO:0015920">
    <property type="term" value="P:lipopolysaccharide transport"/>
    <property type="evidence" value="ECO:0007669"/>
    <property type="project" value="TreeGrafter"/>
</dbReference>
<proteinExistence type="predicted"/>
<sequence length="242" mass="25992">MKKLQKKMLALALLGLMSIPAAGLWAADNPSVSVTADKLEYNGKTQVATATGNVVIVRDKATMNGDKAVYNLKTAEADLEGNVVVQQPDMHLTADKLHSTNRNYVIATGDVRGIYQDKKVNGDKVEYYLDKDYGIVTGNGYLEAQGSRLWADRIDAWFKEIKAVGQGDVHIESPADNLVADATKAVYTQTPGKNDGVVHLTGDVNAVQNGNSLTGDNIMIRLADNSAQAMSRSTVVIIPGSE</sequence>
<dbReference type="Pfam" id="PF03968">
    <property type="entry name" value="LptD_N"/>
    <property type="match status" value="1"/>
</dbReference>
<name>A0A346B2S0_9FIRM</name>
<keyword evidence="5" id="KW-1185">Reference proteome</keyword>
<gene>
    <name evidence="4" type="ORF">DKB62_09065</name>
</gene>
<dbReference type="GO" id="GO:0030288">
    <property type="term" value="C:outer membrane-bounded periplasmic space"/>
    <property type="evidence" value="ECO:0007669"/>
    <property type="project" value="TreeGrafter"/>
</dbReference>
<accession>A0A346B2S0</accession>
<dbReference type="GO" id="GO:0017089">
    <property type="term" value="F:glycolipid transfer activity"/>
    <property type="evidence" value="ECO:0007669"/>
    <property type="project" value="TreeGrafter"/>
</dbReference>
<organism evidence="4 5">
    <name type="scientific">Megasphaera stantonii</name>
    <dbReference type="NCBI Taxonomy" id="2144175"/>
    <lineage>
        <taxon>Bacteria</taxon>
        <taxon>Bacillati</taxon>
        <taxon>Bacillota</taxon>
        <taxon>Negativicutes</taxon>
        <taxon>Veillonellales</taxon>
        <taxon>Veillonellaceae</taxon>
        <taxon>Megasphaera</taxon>
    </lineage>
</organism>
<evidence type="ECO:0000256" key="2">
    <source>
        <dbReference type="SAM" id="SignalP"/>
    </source>
</evidence>
<evidence type="ECO:0000313" key="5">
    <source>
        <dbReference type="Proteomes" id="UP000254337"/>
    </source>
</evidence>
<dbReference type="AlphaFoldDB" id="A0A346B2S0"/>
<dbReference type="PANTHER" id="PTHR36504:SF1">
    <property type="entry name" value="LIPOPOLYSACCHARIDE EXPORT SYSTEM PROTEIN LPTA"/>
    <property type="match status" value="1"/>
</dbReference>
<evidence type="ECO:0000259" key="3">
    <source>
        <dbReference type="Pfam" id="PF03968"/>
    </source>
</evidence>
<feature type="domain" description="Organic solvent tolerance-like N-terminal" evidence="3">
    <location>
        <begin position="65"/>
        <end position="155"/>
    </location>
</feature>
<dbReference type="Proteomes" id="UP000254337">
    <property type="component" value="Chromosome"/>
</dbReference>
<dbReference type="KEGG" id="meg:DKB62_09065"/>
<dbReference type="Gene3D" id="2.60.450.10">
    <property type="entry name" value="Lipopolysaccharide (LPS) transport protein A like domain"/>
    <property type="match status" value="2"/>
</dbReference>
<dbReference type="InterPro" id="IPR005653">
    <property type="entry name" value="OstA-like_N"/>
</dbReference>
<dbReference type="InterPro" id="IPR052037">
    <property type="entry name" value="LPS_export_LptA"/>
</dbReference>
<dbReference type="GO" id="GO:0009279">
    <property type="term" value="C:cell outer membrane"/>
    <property type="evidence" value="ECO:0007669"/>
    <property type="project" value="TreeGrafter"/>
</dbReference>
<feature type="signal peptide" evidence="2">
    <location>
        <begin position="1"/>
        <end position="26"/>
    </location>
</feature>
<dbReference type="PANTHER" id="PTHR36504">
    <property type="entry name" value="LIPOPOLYSACCHARIDE EXPORT SYSTEM PROTEIN LPTA"/>
    <property type="match status" value="1"/>
</dbReference>
<reference evidence="4 5" key="1">
    <citation type="submission" date="2018-05" db="EMBL/GenBank/DDBJ databases">
        <title>Complete genome sequence of Megasphaera sp. AJH120T, isolated from the ceca of a chicken.</title>
        <authorList>
            <person name="Maki J."/>
            <person name="Looft T."/>
        </authorList>
    </citation>
    <scope>NUCLEOTIDE SEQUENCE [LARGE SCALE GENOMIC DNA]</scope>
    <source>
        <strain evidence="4 5">AJH120</strain>
    </source>
</reference>
<evidence type="ECO:0000313" key="4">
    <source>
        <dbReference type="EMBL" id="AXL22413.1"/>
    </source>
</evidence>
<evidence type="ECO:0000256" key="1">
    <source>
        <dbReference type="ARBA" id="ARBA00022729"/>
    </source>
</evidence>